<dbReference type="EMBL" id="CACRXK020002363">
    <property type="protein sequence ID" value="CAB3993956.1"/>
    <property type="molecule type" value="Genomic_DNA"/>
</dbReference>
<comment type="caution">
    <text evidence="2">The sequence shown here is derived from an EMBL/GenBank/DDBJ whole genome shotgun (WGS) entry which is preliminary data.</text>
</comment>
<dbReference type="AlphaFoldDB" id="A0A7D9HVQ3"/>
<evidence type="ECO:0000256" key="1">
    <source>
        <dbReference type="SAM" id="MobiDB-lite"/>
    </source>
</evidence>
<reference evidence="2" key="1">
    <citation type="submission" date="2020-04" db="EMBL/GenBank/DDBJ databases">
        <authorList>
            <person name="Alioto T."/>
            <person name="Alioto T."/>
            <person name="Gomez Garrido J."/>
        </authorList>
    </citation>
    <scope>NUCLEOTIDE SEQUENCE</scope>
    <source>
        <strain evidence="2">A484AB</strain>
    </source>
</reference>
<dbReference type="InterPro" id="IPR032197">
    <property type="entry name" value="Atg7_N"/>
</dbReference>
<keyword evidence="3" id="KW-1185">Reference proteome</keyword>
<feature type="region of interest" description="Disordered" evidence="1">
    <location>
        <begin position="1"/>
        <end position="47"/>
    </location>
</feature>
<protein>
    <submittedName>
        <fullName evidence="2">Ubiquitin-like modifier-activating enzyme ATG7 isoform X1</fullName>
    </submittedName>
</protein>
<dbReference type="OrthoDB" id="6019702at2759"/>
<feature type="compositionally biased region" description="Polar residues" evidence="1">
    <location>
        <begin position="1"/>
        <end position="22"/>
    </location>
</feature>
<dbReference type="Pfam" id="PF16420">
    <property type="entry name" value="ATG7_N"/>
    <property type="match status" value="2"/>
</dbReference>
<evidence type="ECO:0000313" key="3">
    <source>
        <dbReference type="Proteomes" id="UP001152795"/>
    </source>
</evidence>
<dbReference type="InterPro" id="IPR042522">
    <property type="entry name" value="Atg7_N_1"/>
</dbReference>
<proteinExistence type="predicted"/>
<gene>
    <name evidence="2" type="ORF">PACLA_8A028988</name>
</gene>
<name>A0A7D9HVQ3_PARCT</name>
<accession>A0A7D9HVQ3</accession>
<dbReference type="Gene3D" id="3.40.140.70">
    <property type="entry name" value="Ubiquitin-like modifier-activating enzyme ATG7 N-terminal domain"/>
    <property type="match status" value="2"/>
</dbReference>
<organism evidence="2 3">
    <name type="scientific">Paramuricea clavata</name>
    <name type="common">Red gorgonian</name>
    <name type="synonym">Violescent sea-whip</name>
    <dbReference type="NCBI Taxonomy" id="317549"/>
    <lineage>
        <taxon>Eukaryota</taxon>
        <taxon>Metazoa</taxon>
        <taxon>Cnidaria</taxon>
        <taxon>Anthozoa</taxon>
        <taxon>Octocorallia</taxon>
        <taxon>Malacalcyonacea</taxon>
        <taxon>Plexauridae</taxon>
        <taxon>Paramuricea</taxon>
    </lineage>
</organism>
<evidence type="ECO:0000313" key="2">
    <source>
        <dbReference type="EMBL" id="CAB3993956.1"/>
    </source>
</evidence>
<dbReference type="Proteomes" id="UP001152795">
    <property type="component" value="Unassembled WGS sequence"/>
</dbReference>
<sequence>MGEKTPSPTHKNPVNPQPQFKASLQEEQETKIGEENPADLPTRGLTASQLTESKLWIEGPEFLKSDESCWPEKLPNNNADASSIDVERRKEQTHHTGSHVTVETELLDPRGKNNGKILQFAPFSSAVDAGFWSSLQRKKLEEYHLDESARELRGYYVINDLDGLPSRFNLDYDALDGNAQTSKNCFSCKGELHNTNTIENFKAFDKQKLLESVGKKDLKKYQFYYWFGFPALCPENNIVLKGPAKPLTDVLTQNQVTPLISSFIP</sequence>